<dbReference type="PANTHER" id="PTHR43877">
    <property type="entry name" value="AMINOALKYLPHOSPHONATE N-ACETYLTRANSFERASE-RELATED-RELATED"/>
    <property type="match status" value="1"/>
</dbReference>
<evidence type="ECO:0000256" key="1">
    <source>
        <dbReference type="ARBA" id="ARBA00022679"/>
    </source>
</evidence>
<gene>
    <name evidence="4" type="ORF">QNA08_02800</name>
</gene>
<evidence type="ECO:0000256" key="2">
    <source>
        <dbReference type="ARBA" id="ARBA00023315"/>
    </source>
</evidence>
<dbReference type="Proteomes" id="UP001321492">
    <property type="component" value="Unassembled WGS sequence"/>
</dbReference>
<evidence type="ECO:0000259" key="3">
    <source>
        <dbReference type="PROSITE" id="PS51186"/>
    </source>
</evidence>
<dbReference type="CDD" id="cd04301">
    <property type="entry name" value="NAT_SF"/>
    <property type="match status" value="1"/>
</dbReference>
<name>A0ABT7ACR9_9HYPH</name>
<dbReference type="PANTHER" id="PTHR43877:SF2">
    <property type="entry name" value="AMINOALKYLPHOSPHONATE N-ACETYLTRANSFERASE-RELATED"/>
    <property type="match status" value="1"/>
</dbReference>
<dbReference type="GO" id="GO:0016746">
    <property type="term" value="F:acyltransferase activity"/>
    <property type="evidence" value="ECO:0007669"/>
    <property type="project" value="UniProtKB-KW"/>
</dbReference>
<dbReference type="EMBL" id="JASJEV010000001">
    <property type="protein sequence ID" value="MDJ1157167.1"/>
    <property type="molecule type" value="Genomic_DNA"/>
</dbReference>
<sequence length="225" mass="24523">MQSAAILEYLADKTGRFSGGSLDERLAAREWMFREFDRLTRGGADREPAGLRRTGRRSAGRKPFRGMRRLSVAGLVLRAATASDLEAIVRLHEADGASGHGYGDAWSEETSPLYELARRRIAESPDSLLCVAEVDGAVAGTFLLTIMPGLTGRGAVTALLRAVQVRPDLRSRRIGAAMLAFAEDEARARGATLLKLTSNKSRPDVHRFHARHGYAASHQGFSKHL</sequence>
<dbReference type="Gene3D" id="3.40.630.30">
    <property type="match status" value="1"/>
</dbReference>
<dbReference type="InterPro" id="IPR050832">
    <property type="entry name" value="Bact_Acetyltransf"/>
</dbReference>
<dbReference type="InterPro" id="IPR000182">
    <property type="entry name" value="GNAT_dom"/>
</dbReference>
<protein>
    <submittedName>
        <fullName evidence="4">GNAT family N-acetyltransferase</fullName>
        <ecNumber evidence="4">2.3.1.-</ecNumber>
    </submittedName>
</protein>
<dbReference type="EC" id="2.3.1.-" evidence="4"/>
<dbReference type="PROSITE" id="PS51186">
    <property type="entry name" value="GNAT"/>
    <property type="match status" value="1"/>
</dbReference>
<keyword evidence="2 4" id="KW-0012">Acyltransferase</keyword>
<dbReference type="Pfam" id="PF00583">
    <property type="entry name" value="Acetyltransf_1"/>
    <property type="match status" value="1"/>
</dbReference>
<keyword evidence="5" id="KW-1185">Reference proteome</keyword>
<dbReference type="SUPFAM" id="SSF55729">
    <property type="entry name" value="Acyl-CoA N-acyltransferases (Nat)"/>
    <property type="match status" value="1"/>
</dbReference>
<accession>A0ABT7ACR9</accession>
<organism evidence="4 5">
    <name type="scientific">Chelatococcus albus</name>
    <dbReference type="NCBI Taxonomy" id="3047466"/>
    <lineage>
        <taxon>Bacteria</taxon>
        <taxon>Pseudomonadati</taxon>
        <taxon>Pseudomonadota</taxon>
        <taxon>Alphaproteobacteria</taxon>
        <taxon>Hyphomicrobiales</taxon>
        <taxon>Chelatococcaceae</taxon>
        <taxon>Chelatococcus</taxon>
    </lineage>
</organism>
<feature type="domain" description="N-acetyltransferase" evidence="3">
    <location>
        <begin position="75"/>
        <end position="225"/>
    </location>
</feature>
<dbReference type="InterPro" id="IPR016181">
    <property type="entry name" value="Acyl_CoA_acyltransferase"/>
</dbReference>
<proteinExistence type="predicted"/>
<keyword evidence="1 4" id="KW-0808">Transferase</keyword>
<comment type="caution">
    <text evidence="4">The sequence shown here is derived from an EMBL/GenBank/DDBJ whole genome shotgun (WGS) entry which is preliminary data.</text>
</comment>
<dbReference type="RefSeq" id="WP_283739139.1">
    <property type="nucleotide sequence ID" value="NZ_JASJEV010000001.1"/>
</dbReference>
<evidence type="ECO:0000313" key="4">
    <source>
        <dbReference type="EMBL" id="MDJ1157167.1"/>
    </source>
</evidence>
<evidence type="ECO:0000313" key="5">
    <source>
        <dbReference type="Proteomes" id="UP001321492"/>
    </source>
</evidence>
<reference evidence="4 5" key="1">
    <citation type="submission" date="2023-05" db="EMBL/GenBank/DDBJ databases">
        <title>Chelatococcus sp. nov., a moderately thermophilic bacterium isolated from hot spring microbial mat.</title>
        <authorList>
            <person name="Hu C.-J."/>
            <person name="Li W.-J."/>
        </authorList>
    </citation>
    <scope>NUCLEOTIDE SEQUENCE [LARGE SCALE GENOMIC DNA]</scope>
    <source>
        <strain evidence="4 5">SYSU G07232</strain>
    </source>
</reference>